<protein>
    <recommendedName>
        <fullName evidence="4">Carbohydrate-binding module family 50 protein</fullName>
    </recommendedName>
</protein>
<dbReference type="Proteomes" id="UP000053593">
    <property type="component" value="Unassembled WGS sequence"/>
</dbReference>
<evidence type="ECO:0000256" key="1">
    <source>
        <dbReference type="SAM" id="MobiDB-lite"/>
    </source>
</evidence>
<evidence type="ECO:0000313" key="2">
    <source>
        <dbReference type="EMBL" id="KIK57308.1"/>
    </source>
</evidence>
<sequence length="209" mass="23076">MGRWTQYDEDDYRLPSGFTRVGYDADTGQYSYRDRSGSEWTGAPYAQYGPLRPVGGTHRADAGVEVDAEEDLPSPTDSRGRNPKVSLDEPWTPVTKEMADLNIISNPMLPHRSQTPGGRLIRRTRELAQRIRSKSVSAVRDRIPGLGGDAAQHETIEDEPKPLVQTETLRPTPPPAVKKEYAIHVPSTRRNPSGKRVSGSASAETSKPD</sequence>
<accession>A0A0D0CPM5</accession>
<gene>
    <name evidence="2" type="ORF">GYMLUDRAFT_768715</name>
</gene>
<dbReference type="OrthoDB" id="2107166at2759"/>
<feature type="compositionally biased region" description="Basic and acidic residues" evidence="1">
    <location>
        <begin position="151"/>
        <end position="161"/>
    </location>
</feature>
<organism evidence="2 3">
    <name type="scientific">Collybiopsis luxurians FD-317 M1</name>
    <dbReference type="NCBI Taxonomy" id="944289"/>
    <lineage>
        <taxon>Eukaryota</taxon>
        <taxon>Fungi</taxon>
        <taxon>Dikarya</taxon>
        <taxon>Basidiomycota</taxon>
        <taxon>Agaricomycotina</taxon>
        <taxon>Agaricomycetes</taxon>
        <taxon>Agaricomycetidae</taxon>
        <taxon>Agaricales</taxon>
        <taxon>Marasmiineae</taxon>
        <taxon>Omphalotaceae</taxon>
        <taxon>Collybiopsis</taxon>
        <taxon>Collybiopsis luxurians</taxon>
    </lineage>
</organism>
<evidence type="ECO:0008006" key="4">
    <source>
        <dbReference type="Google" id="ProtNLM"/>
    </source>
</evidence>
<feature type="region of interest" description="Disordered" evidence="1">
    <location>
        <begin position="132"/>
        <end position="209"/>
    </location>
</feature>
<reference evidence="2 3" key="1">
    <citation type="submission" date="2014-04" db="EMBL/GenBank/DDBJ databases">
        <title>Evolutionary Origins and Diversification of the Mycorrhizal Mutualists.</title>
        <authorList>
            <consortium name="DOE Joint Genome Institute"/>
            <consortium name="Mycorrhizal Genomics Consortium"/>
            <person name="Kohler A."/>
            <person name="Kuo A."/>
            <person name="Nagy L.G."/>
            <person name="Floudas D."/>
            <person name="Copeland A."/>
            <person name="Barry K.W."/>
            <person name="Cichocki N."/>
            <person name="Veneault-Fourrey C."/>
            <person name="LaButti K."/>
            <person name="Lindquist E.A."/>
            <person name="Lipzen A."/>
            <person name="Lundell T."/>
            <person name="Morin E."/>
            <person name="Murat C."/>
            <person name="Riley R."/>
            <person name="Ohm R."/>
            <person name="Sun H."/>
            <person name="Tunlid A."/>
            <person name="Henrissat B."/>
            <person name="Grigoriev I.V."/>
            <person name="Hibbett D.S."/>
            <person name="Martin F."/>
        </authorList>
    </citation>
    <scope>NUCLEOTIDE SEQUENCE [LARGE SCALE GENOMIC DNA]</scope>
    <source>
        <strain evidence="2 3">FD-317 M1</strain>
    </source>
</reference>
<evidence type="ECO:0000313" key="3">
    <source>
        <dbReference type="Proteomes" id="UP000053593"/>
    </source>
</evidence>
<name>A0A0D0CPM5_9AGAR</name>
<feature type="compositionally biased region" description="Polar residues" evidence="1">
    <location>
        <begin position="199"/>
        <end position="209"/>
    </location>
</feature>
<proteinExistence type="predicted"/>
<dbReference type="HOGENOM" id="CLU_1315531_0_0_1"/>
<dbReference type="AlphaFoldDB" id="A0A0D0CPM5"/>
<keyword evidence="3" id="KW-1185">Reference proteome</keyword>
<dbReference type="EMBL" id="KN834792">
    <property type="protein sequence ID" value="KIK57308.1"/>
    <property type="molecule type" value="Genomic_DNA"/>
</dbReference>
<feature type="region of interest" description="Disordered" evidence="1">
    <location>
        <begin position="34"/>
        <end position="93"/>
    </location>
</feature>